<proteinExistence type="predicted"/>
<accession>A0AAD9M5D7</accession>
<sequence>MPLPLPLPLPLAVAAAAGRRFSAHVGWILDPPPSWPCPALPCPPRTTCQFNIDIVQAGQALAPLC</sequence>
<reference evidence="1" key="1">
    <citation type="submission" date="2021-06" db="EMBL/GenBank/DDBJ databases">
        <title>Comparative genomics, transcriptomics and evolutionary studies reveal genomic signatures of adaptation to plant cell wall in hemibiotrophic fungi.</title>
        <authorList>
            <consortium name="DOE Joint Genome Institute"/>
            <person name="Baroncelli R."/>
            <person name="Diaz J.F."/>
            <person name="Benocci T."/>
            <person name="Peng M."/>
            <person name="Battaglia E."/>
            <person name="Haridas S."/>
            <person name="Andreopoulos W."/>
            <person name="Labutti K."/>
            <person name="Pangilinan J."/>
            <person name="Floch G.L."/>
            <person name="Makela M.R."/>
            <person name="Henrissat B."/>
            <person name="Grigoriev I.V."/>
            <person name="Crouch J.A."/>
            <person name="De Vries R.P."/>
            <person name="Sukno S.A."/>
            <person name="Thon M.R."/>
        </authorList>
    </citation>
    <scope>NUCLEOTIDE SEQUENCE</scope>
    <source>
        <strain evidence="1">MAFF235873</strain>
    </source>
</reference>
<organism evidence="1 2">
    <name type="scientific">Colletotrichum zoysiae</name>
    <dbReference type="NCBI Taxonomy" id="1216348"/>
    <lineage>
        <taxon>Eukaryota</taxon>
        <taxon>Fungi</taxon>
        <taxon>Dikarya</taxon>
        <taxon>Ascomycota</taxon>
        <taxon>Pezizomycotina</taxon>
        <taxon>Sordariomycetes</taxon>
        <taxon>Hypocreomycetidae</taxon>
        <taxon>Glomerellales</taxon>
        <taxon>Glomerellaceae</taxon>
        <taxon>Colletotrichum</taxon>
        <taxon>Colletotrichum graminicola species complex</taxon>
    </lineage>
</organism>
<dbReference type="AlphaFoldDB" id="A0AAD9M5D7"/>
<dbReference type="EMBL" id="MU842831">
    <property type="protein sequence ID" value="KAK2032427.1"/>
    <property type="molecule type" value="Genomic_DNA"/>
</dbReference>
<protein>
    <submittedName>
        <fullName evidence="1">Uncharacterized protein</fullName>
    </submittedName>
</protein>
<evidence type="ECO:0000313" key="1">
    <source>
        <dbReference type="EMBL" id="KAK2032427.1"/>
    </source>
</evidence>
<keyword evidence="2" id="KW-1185">Reference proteome</keyword>
<dbReference type="Proteomes" id="UP001232148">
    <property type="component" value="Unassembled WGS sequence"/>
</dbReference>
<name>A0AAD9M5D7_9PEZI</name>
<gene>
    <name evidence="1" type="ORF">LX32DRAFT_636339</name>
</gene>
<evidence type="ECO:0000313" key="2">
    <source>
        <dbReference type="Proteomes" id="UP001232148"/>
    </source>
</evidence>
<comment type="caution">
    <text evidence="1">The sequence shown here is derived from an EMBL/GenBank/DDBJ whole genome shotgun (WGS) entry which is preliminary data.</text>
</comment>